<sequence length="1024" mass="113450">MNSPPSASIHASARCFPGRSPRAVKREDDSPPSAALNTPTSPHRSATAHSHSILSLTATLEHALQSSPLASSTVSNRVSPSKVTHPLISFAPSSHRTPTVTALPSRALVSHATSRTTLLASVRAVASSPRRPRRVARTIVSVSAHVVHRDATARSLPIAASSTDAPVERGMGDADAAVRAAEVREDVEDGRNSRGMIFDEKTVEALAKTVAVGDKSRREAVNAMRAIDAVIERRRRRRETRYTRRIEAIPRDATRLIDEYGMRRFIHRGIDVEGLDDAVFERFFNRCLEGLENEGFVQERLVPVDHLVRLVKSGLWGIYWKEYADGAMMEALKHGCSGISISLYAIGDTDPLGEDAFEGIPSASTLLSGPSAYLWCLFQLMMLPALVLLGGFLLPSVRRTLHMARFMFSSSLWRAKHVSSSFVALALCYTPYWGLGMACVILFLATETYEPGTVLDVIVPATLSFTITSFVATCLASVDVNQYSKMSAVTLFFPGGKTELPDGDSKLVQEHPTVDTLRVREIPIALRVPHSTIGANDSVDELPERTNGLLNGESKRKNGKSGDQAPRWMVEMGEFASNLQAKTEVFNTRTKSSKTHSTKHGAQNARRDVHAKDSIEDIIAKNKLLQLKSITEADVVNALLQRTNEEILRTYWFRVKSTWFQQASFLLMAIVLSLLPFLLRRVSYNLSAFGQPKQSGFCIRDSVHGFIPSFVGLQSCPASVDITRGFVHAFTTDVSTMDGTSGNTSIIIAFCWNVMTLHVIFVTSRWICSCTYHRMLYWLFFQASTDPSTATSYDVPYVNLCQAWLPWIRIRMVVEDHRELEQYWCQYYLTHFVAFVSGILIVGMAQILRLFFMYDFTSIASPEVHAPIYPLIVSTVLTIPIIILTSTAAKVQMIQERDVVNVQEARWKLFLDNSTILNAGMEKDKADIVNRNKRSIEGLQELERILERRNADAWPSIFGFRIGEGAKTASYALGFISAALAACAIAIDAFQGARSNSNNVNVRDMVRLGIAHLTAIIRTNHTSS</sequence>
<keyword evidence="2" id="KW-0812">Transmembrane</keyword>
<feature type="transmembrane region" description="Helical" evidence="2">
    <location>
        <begin position="971"/>
        <end position="990"/>
    </location>
</feature>
<dbReference type="AlphaFoldDB" id="A0A1Y5I729"/>
<name>A0A1Y5I729_OSTTA</name>
<evidence type="ECO:0000256" key="2">
    <source>
        <dbReference type="SAM" id="Phobius"/>
    </source>
</evidence>
<evidence type="ECO:0000313" key="3">
    <source>
        <dbReference type="EMBL" id="OUS42835.1"/>
    </source>
</evidence>
<feature type="transmembrane region" description="Helical" evidence="2">
    <location>
        <begin position="827"/>
        <end position="848"/>
    </location>
</feature>
<keyword evidence="2" id="KW-0472">Membrane</keyword>
<feature type="compositionally biased region" description="Polar residues" evidence="1">
    <location>
        <begin position="35"/>
        <end position="51"/>
    </location>
</feature>
<keyword evidence="2" id="KW-1133">Transmembrane helix</keyword>
<accession>A0A1Y5I729</accession>
<dbReference type="Proteomes" id="UP000195557">
    <property type="component" value="Unassembled WGS sequence"/>
</dbReference>
<organism evidence="3">
    <name type="scientific">Ostreococcus tauri</name>
    <name type="common">Marine green alga</name>
    <dbReference type="NCBI Taxonomy" id="70448"/>
    <lineage>
        <taxon>Eukaryota</taxon>
        <taxon>Viridiplantae</taxon>
        <taxon>Chlorophyta</taxon>
        <taxon>Mamiellophyceae</taxon>
        <taxon>Mamiellales</taxon>
        <taxon>Bathycoccaceae</taxon>
        <taxon>Ostreococcus</taxon>
    </lineage>
</organism>
<dbReference type="EMBL" id="KZ155838">
    <property type="protein sequence ID" value="OUS42835.1"/>
    <property type="molecule type" value="Genomic_DNA"/>
</dbReference>
<feature type="transmembrane region" description="Helical" evidence="2">
    <location>
        <begin position="746"/>
        <end position="768"/>
    </location>
</feature>
<feature type="transmembrane region" description="Helical" evidence="2">
    <location>
        <begin position="372"/>
        <end position="397"/>
    </location>
</feature>
<feature type="transmembrane region" description="Helical" evidence="2">
    <location>
        <begin position="457"/>
        <end position="478"/>
    </location>
</feature>
<evidence type="ECO:0000256" key="1">
    <source>
        <dbReference type="SAM" id="MobiDB-lite"/>
    </source>
</evidence>
<evidence type="ECO:0008006" key="4">
    <source>
        <dbReference type="Google" id="ProtNLM"/>
    </source>
</evidence>
<feature type="transmembrane region" description="Helical" evidence="2">
    <location>
        <begin position="659"/>
        <end position="679"/>
    </location>
</feature>
<feature type="region of interest" description="Disordered" evidence="1">
    <location>
        <begin position="1"/>
        <end position="51"/>
    </location>
</feature>
<feature type="region of interest" description="Disordered" evidence="1">
    <location>
        <begin position="536"/>
        <end position="564"/>
    </location>
</feature>
<feature type="transmembrane region" description="Helical" evidence="2">
    <location>
        <begin position="868"/>
        <end position="889"/>
    </location>
</feature>
<proteinExistence type="predicted"/>
<gene>
    <name evidence="3" type="ORF">BE221DRAFT_62047</name>
</gene>
<feature type="region of interest" description="Disordered" evidence="1">
    <location>
        <begin position="587"/>
        <end position="607"/>
    </location>
</feature>
<reference evidence="3" key="1">
    <citation type="submission" date="2017-04" db="EMBL/GenBank/DDBJ databases">
        <title>Population genomics of picophytoplankton unveils novel chromosome hypervariability.</title>
        <authorList>
            <consortium name="DOE Joint Genome Institute"/>
            <person name="Blanc-Mathieu R."/>
            <person name="Krasovec M."/>
            <person name="Hebrard M."/>
            <person name="Yau S."/>
            <person name="Desgranges E."/>
            <person name="Martin J."/>
            <person name="Schackwitz W."/>
            <person name="Kuo A."/>
            <person name="Salin G."/>
            <person name="Donnadieu C."/>
            <person name="Desdevises Y."/>
            <person name="Sanchez-Ferandin S."/>
            <person name="Moreau H."/>
            <person name="Rivals E."/>
            <person name="Grigoriev I.V."/>
            <person name="Grimsley N."/>
            <person name="Eyre-Walker A."/>
            <person name="Piganeau G."/>
        </authorList>
    </citation>
    <scope>NUCLEOTIDE SEQUENCE [LARGE SCALE GENOMIC DNA]</scope>
    <source>
        <strain evidence="3">RCC 1115</strain>
    </source>
</reference>
<protein>
    <recommendedName>
        <fullName evidence="4">Transmembrane protein</fullName>
    </recommendedName>
</protein>
<feature type="transmembrane region" description="Helical" evidence="2">
    <location>
        <begin position="418"/>
        <end position="445"/>
    </location>
</feature>